<organism evidence="1 2">
    <name type="scientific">Streptomyces liliiviolaceus</name>
    <dbReference type="NCBI Taxonomy" id="2823109"/>
    <lineage>
        <taxon>Bacteria</taxon>
        <taxon>Bacillati</taxon>
        <taxon>Actinomycetota</taxon>
        <taxon>Actinomycetes</taxon>
        <taxon>Kitasatosporales</taxon>
        <taxon>Streptomycetaceae</taxon>
        <taxon>Streptomyces</taxon>
    </lineage>
</organism>
<proteinExistence type="predicted"/>
<keyword evidence="2" id="KW-1185">Reference proteome</keyword>
<dbReference type="EMBL" id="JAGPYQ010000004">
    <property type="protein sequence ID" value="MBQ0855654.1"/>
    <property type="molecule type" value="Genomic_DNA"/>
</dbReference>
<geneLocation type="plasmid" evidence="1">
    <name>p1</name>
</geneLocation>
<evidence type="ECO:0000313" key="2">
    <source>
        <dbReference type="Proteomes" id="UP000677413"/>
    </source>
</evidence>
<dbReference type="AlphaFoldDB" id="A0A940YEX0"/>
<keyword evidence="1" id="KW-0614">Plasmid</keyword>
<accession>A0A940YEX0</accession>
<comment type="caution">
    <text evidence="1">The sequence shown here is derived from an EMBL/GenBank/DDBJ whole genome shotgun (WGS) entry which is preliminary data.</text>
</comment>
<protein>
    <submittedName>
        <fullName evidence="1">Uncharacterized protein</fullName>
    </submittedName>
</protein>
<name>A0A940YEX0_9ACTN</name>
<sequence length="71" mass="8018">MPVKAPLGVGLLHGAAGLLPSAEREDWLEEQRGYLVDLPSRRARWGWVLRQLAAMPRYAYTVRTGREKETA</sequence>
<gene>
    <name evidence="1" type="ORF">J8N05_46710</name>
</gene>
<dbReference type="Proteomes" id="UP000677413">
    <property type="component" value="Unassembled WGS sequence"/>
</dbReference>
<evidence type="ECO:0000313" key="1">
    <source>
        <dbReference type="EMBL" id="MBQ0855654.1"/>
    </source>
</evidence>
<reference evidence="1 2" key="1">
    <citation type="submission" date="2021-04" db="EMBL/GenBank/DDBJ databases">
        <authorList>
            <person name="Tang X."/>
            <person name="Zhou X."/>
            <person name="Chen X."/>
            <person name="Cernava T."/>
            <person name="Zhang C."/>
        </authorList>
    </citation>
    <scope>NUCLEOTIDE SEQUENCE [LARGE SCALE GENOMIC DNA]</scope>
    <source>
        <strain evidence="1 2">BH-SS-21</strain>
        <plasmid evidence="1">p1</plasmid>
    </source>
</reference>